<protein>
    <submittedName>
        <fullName evidence="3">Acyl-CoA--6-aminopenicillanic acid acyl-transferase</fullName>
    </submittedName>
</protein>
<keyword evidence="3" id="KW-0808">Transferase</keyword>
<dbReference type="RefSeq" id="WP_124428027.1">
    <property type="nucleotide sequence ID" value="NZ_BHXC01000002.1"/>
</dbReference>
<accession>A0A401QQI8</accession>
<evidence type="ECO:0000313" key="3">
    <source>
        <dbReference type="EMBL" id="GCB87661.1"/>
    </source>
</evidence>
<dbReference type="AlphaFoldDB" id="A0A401QQI8"/>
<dbReference type="PANTHER" id="PTHR34180:SF1">
    <property type="entry name" value="BETA-ALANYL-DOPAMINE_CARCININE HYDROLASE"/>
    <property type="match status" value="1"/>
</dbReference>
<dbReference type="InterPro" id="IPR029055">
    <property type="entry name" value="Ntn_hydrolases_N"/>
</dbReference>
<feature type="domain" description="Peptidase C45 hydrolase" evidence="2">
    <location>
        <begin position="133"/>
        <end position="314"/>
    </location>
</feature>
<evidence type="ECO:0000313" key="4">
    <source>
        <dbReference type="Proteomes" id="UP000288351"/>
    </source>
</evidence>
<comment type="caution">
    <text evidence="3">The sequence shown here is derived from an EMBL/GenBank/DDBJ whole genome shotgun (WGS) entry which is preliminary data.</text>
</comment>
<feature type="region of interest" description="Disordered" evidence="1">
    <location>
        <begin position="380"/>
        <end position="407"/>
    </location>
</feature>
<feature type="compositionally biased region" description="Basic and acidic residues" evidence="1">
    <location>
        <begin position="391"/>
        <end position="407"/>
    </location>
</feature>
<proteinExistence type="predicted"/>
<dbReference type="GO" id="GO:0016740">
    <property type="term" value="F:transferase activity"/>
    <property type="evidence" value="ECO:0007669"/>
    <property type="project" value="UniProtKB-KW"/>
</dbReference>
<gene>
    <name evidence="3" type="ORF">SALB_00330</name>
</gene>
<dbReference type="Proteomes" id="UP000288351">
    <property type="component" value="Unassembled WGS sequence"/>
</dbReference>
<dbReference type="InterPro" id="IPR047794">
    <property type="entry name" value="C45_proenzyme-like"/>
</dbReference>
<dbReference type="InterPro" id="IPR005079">
    <property type="entry name" value="Peptidase_C45_hydrolase"/>
</dbReference>
<dbReference type="Gene3D" id="3.60.60.10">
    <property type="entry name" value="Penicillin V Acylase, Chain A"/>
    <property type="match status" value="1"/>
</dbReference>
<dbReference type="InterPro" id="IPR047801">
    <property type="entry name" value="Peptidase_C45"/>
</dbReference>
<reference evidence="3 4" key="1">
    <citation type="journal article" date="2019" name="Microbiol. Resour. Announc.">
        <title>Draft Genome Sequence of the Most Traditional epsilon-Poly-l-Lysine Producer, Streptomyces albulus NBRC14147.</title>
        <authorList>
            <person name="Yamanaka K."/>
            <person name="Hamano Y."/>
        </authorList>
    </citation>
    <scope>NUCLEOTIDE SEQUENCE [LARGE SCALE GENOMIC DNA]</scope>
    <source>
        <strain evidence="3 4">NBRC 14147</strain>
    </source>
</reference>
<evidence type="ECO:0000256" key="1">
    <source>
        <dbReference type="SAM" id="MobiDB-lite"/>
    </source>
</evidence>
<dbReference type="EMBL" id="BHXC01000002">
    <property type="protein sequence ID" value="GCB87661.1"/>
    <property type="molecule type" value="Genomic_DNA"/>
</dbReference>
<dbReference type="SUPFAM" id="SSF56235">
    <property type="entry name" value="N-terminal nucleophile aminohydrolases (Ntn hydrolases)"/>
    <property type="match status" value="1"/>
</dbReference>
<name>A0A401QQI8_STRNR</name>
<sequence length="407" mass="43197">MHTPRSTPTPTLTLTPTVFHSSEAAPGDRGRALGRAFPDRIRRTGAFYDRLFAVAGVRPQDVADWGRAAFAHIGARAPELAEEIEGMARGADLPPWRIAALNARTEILGRFAARPQPECSTVVHAPADGRPPVTAQTWDWHDGLRDGWFVWNIEHPDGRVVRTVTEYGIVGKIGVNAAGLGLHFNILGHDGDKSSTTSGSWLPVHVLARQVLDTCATVAEAVELATTVPVAASSSLTLAGYADHRASAATVELSPVGTARLAPRDDGFLLRTNHFVAPALADGEAMGIADPHTYRRLAALQRRTAELPQAPDRADLLAVLTCHGDEGAELCCHPQPAAAPGTRWETLATVSLDIAAGTLAVHPGGPCTLRNAAWTTVGRTDATAPVGPAVDGRRAARDAEHDREERG</sequence>
<dbReference type="Pfam" id="PF03417">
    <property type="entry name" value="AAT"/>
    <property type="match status" value="1"/>
</dbReference>
<organism evidence="3 4">
    <name type="scientific">Streptomyces noursei</name>
    <name type="common">Streptomyces albulus</name>
    <dbReference type="NCBI Taxonomy" id="1971"/>
    <lineage>
        <taxon>Bacteria</taxon>
        <taxon>Bacillati</taxon>
        <taxon>Actinomycetota</taxon>
        <taxon>Actinomycetes</taxon>
        <taxon>Kitasatosporales</taxon>
        <taxon>Streptomycetaceae</taxon>
        <taxon>Streptomyces</taxon>
    </lineage>
</organism>
<dbReference type="Gene3D" id="1.10.10.2120">
    <property type="match status" value="1"/>
</dbReference>
<dbReference type="PANTHER" id="PTHR34180">
    <property type="entry name" value="PEPTIDASE C45"/>
    <property type="match status" value="1"/>
</dbReference>
<dbReference type="NCBIfam" id="NF040521">
    <property type="entry name" value="C45_proenzyme"/>
    <property type="match status" value="1"/>
</dbReference>
<evidence type="ECO:0000259" key="2">
    <source>
        <dbReference type="Pfam" id="PF03417"/>
    </source>
</evidence>